<dbReference type="Gene3D" id="1.25.10.10">
    <property type="entry name" value="Leucine-rich Repeat Variant"/>
    <property type="match status" value="1"/>
</dbReference>
<dbReference type="GO" id="GO:0000221">
    <property type="term" value="C:vacuolar proton-transporting V-type ATPase, V1 domain"/>
    <property type="evidence" value="ECO:0007669"/>
    <property type="project" value="InterPro"/>
</dbReference>
<name>A0A0L0FRZ9_9EUKA</name>
<dbReference type="InterPro" id="IPR016024">
    <property type="entry name" value="ARM-type_fold"/>
</dbReference>
<sequence length="265" mass="30817">VVIKSLMSMLRFDQYRLKFYQDTNGVGALCDLVINKAANFQMQYQVVFCFWLMTFNSDIAQTISKRHIPSVISNVLAKSSKEKVVRVATLTLRNILEKSGYKIKENVEIMISNKLQRQLRLIQSKNWKDEDIKDDVEYVVDTMQNYVTELNSFDEYAIEVRSGDLKWSPMHKSEAFWRDHVMRLNDNEHEMLRMLITILEESNDTTAMSIACHDLGEYTRHYSLGRANVEQLGGKAELIKLISHPDSSVRYEALVATQKMMVKSW</sequence>
<dbReference type="AlphaFoldDB" id="A0A0L0FRZ9"/>
<dbReference type="OrthoDB" id="10263554at2759"/>
<evidence type="ECO:0000256" key="3">
    <source>
        <dbReference type="ARBA" id="ARBA00022781"/>
    </source>
</evidence>
<dbReference type="Proteomes" id="UP000054560">
    <property type="component" value="Unassembled WGS sequence"/>
</dbReference>
<dbReference type="InterPro" id="IPR011989">
    <property type="entry name" value="ARM-like"/>
</dbReference>
<reference evidence="6 7" key="1">
    <citation type="submission" date="2011-02" db="EMBL/GenBank/DDBJ databases">
        <title>The Genome Sequence of Sphaeroforma arctica JP610.</title>
        <authorList>
            <consortium name="The Broad Institute Genome Sequencing Platform"/>
            <person name="Russ C."/>
            <person name="Cuomo C."/>
            <person name="Young S.K."/>
            <person name="Zeng Q."/>
            <person name="Gargeya S."/>
            <person name="Alvarado L."/>
            <person name="Berlin A."/>
            <person name="Chapman S.B."/>
            <person name="Chen Z."/>
            <person name="Freedman E."/>
            <person name="Gellesch M."/>
            <person name="Goldberg J."/>
            <person name="Griggs A."/>
            <person name="Gujja S."/>
            <person name="Heilman E."/>
            <person name="Heiman D."/>
            <person name="Howarth C."/>
            <person name="Mehta T."/>
            <person name="Neiman D."/>
            <person name="Pearson M."/>
            <person name="Roberts A."/>
            <person name="Saif S."/>
            <person name="Shea T."/>
            <person name="Shenoy N."/>
            <person name="Sisk P."/>
            <person name="Stolte C."/>
            <person name="Sykes S."/>
            <person name="White J."/>
            <person name="Yandava C."/>
            <person name="Burger G."/>
            <person name="Gray M.W."/>
            <person name="Holland P.W.H."/>
            <person name="King N."/>
            <person name="Lang F.B.F."/>
            <person name="Roger A.J."/>
            <person name="Ruiz-Trillo I."/>
            <person name="Haas B."/>
            <person name="Nusbaum C."/>
            <person name="Birren B."/>
        </authorList>
    </citation>
    <scope>NUCLEOTIDE SEQUENCE [LARGE SCALE GENOMIC DNA]</scope>
    <source>
        <strain evidence="6 7">JP610</strain>
    </source>
</reference>
<dbReference type="GO" id="GO:0046961">
    <property type="term" value="F:proton-transporting ATPase activity, rotational mechanism"/>
    <property type="evidence" value="ECO:0007669"/>
    <property type="project" value="InterPro"/>
</dbReference>
<dbReference type="PANTHER" id="PTHR10698:SF0">
    <property type="entry name" value="V-TYPE PROTON ATPASE SUBUNIT H"/>
    <property type="match status" value="1"/>
</dbReference>
<feature type="non-terminal residue" evidence="6">
    <location>
        <position position="1"/>
    </location>
</feature>
<keyword evidence="2" id="KW-0813">Transport</keyword>
<dbReference type="SUPFAM" id="SSF48371">
    <property type="entry name" value="ARM repeat"/>
    <property type="match status" value="1"/>
</dbReference>
<accession>A0A0L0FRZ9</accession>
<dbReference type="STRING" id="667725.A0A0L0FRZ9"/>
<dbReference type="RefSeq" id="XP_014153381.1">
    <property type="nucleotide sequence ID" value="XM_014297906.1"/>
</dbReference>
<dbReference type="EMBL" id="KQ242297">
    <property type="protein sequence ID" value="KNC79479.1"/>
    <property type="molecule type" value="Genomic_DNA"/>
</dbReference>
<evidence type="ECO:0000259" key="5">
    <source>
        <dbReference type="Pfam" id="PF11698"/>
    </source>
</evidence>
<dbReference type="InterPro" id="IPR038497">
    <property type="entry name" value="ATPase_V1-cplx_hsu_C_sf"/>
</dbReference>
<keyword evidence="3" id="KW-0375">Hydrogen ion transport</keyword>
<dbReference type="eggNOG" id="KOG2759">
    <property type="taxonomic scope" value="Eukaryota"/>
</dbReference>
<dbReference type="Pfam" id="PF11698">
    <property type="entry name" value="V-ATPase_H_C"/>
    <property type="match status" value="1"/>
</dbReference>
<evidence type="ECO:0000256" key="2">
    <source>
        <dbReference type="ARBA" id="ARBA00022448"/>
    </source>
</evidence>
<evidence type="ECO:0000256" key="1">
    <source>
        <dbReference type="ARBA" id="ARBA00008613"/>
    </source>
</evidence>
<gene>
    <name evidence="6" type="ORF">SARC_08124</name>
</gene>
<feature type="domain" description="ATPase V1 complex subunit H C-terminal" evidence="5">
    <location>
        <begin position="150"/>
        <end position="265"/>
    </location>
</feature>
<keyword evidence="4" id="KW-0406">Ion transport</keyword>
<dbReference type="InterPro" id="IPR004908">
    <property type="entry name" value="ATPase_V1-cplx_hsu"/>
</dbReference>
<keyword evidence="7" id="KW-1185">Reference proteome</keyword>
<dbReference type="Gene3D" id="1.25.40.150">
    <property type="entry name" value="V-type ATPase, subunit H, C-terminal domain"/>
    <property type="match status" value="1"/>
</dbReference>
<comment type="similarity">
    <text evidence="1">Belongs to the V-ATPase H subunit family.</text>
</comment>
<proteinExistence type="inferred from homology"/>
<dbReference type="GeneID" id="25908628"/>
<protein>
    <recommendedName>
        <fullName evidence="5">ATPase V1 complex subunit H C-terminal domain-containing protein</fullName>
    </recommendedName>
</protein>
<evidence type="ECO:0000313" key="6">
    <source>
        <dbReference type="EMBL" id="KNC79479.1"/>
    </source>
</evidence>
<evidence type="ECO:0000256" key="4">
    <source>
        <dbReference type="ARBA" id="ARBA00023065"/>
    </source>
</evidence>
<dbReference type="Pfam" id="PF03224">
    <property type="entry name" value="V-ATPase_H_N"/>
    <property type="match status" value="1"/>
</dbReference>
<organism evidence="6 7">
    <name type="scientific">Sphaeroforma arctica JP610</name>
    <dbReference type="NCBI Taxonomy" id="667725"/>
    <lineage>
        <taxon>Eukaryota</taxon>
        <taxon>Ichthyosporea</taxon>
        <taxon>Ichthyophonida</taxon>
        <taxon>Sphaeroforma</taxon>
    </lineage>
</organism>
<evidence type="ECO:0000313" key="7">
    <source>
        <dbReference type="Proteomes" id="UP000054560"/>
    </source>
</evidence>
<dbReference type="InterPro" id="IPR011987">
    <property type="entry name" value="ATPase_V1-cplx_hsu_C"/>
</dbReference>
<dbReference type="PANTHER" id="PTHR10698">
    <property type="entry name" value="V-TYPE PROTON ATPASE SUBUNIT H"/>
    <property type="match status" value="1"/>
</dbReference>